<evidence type="ECO:0000259" key="7">
    <source>
        <dbReference type="PROSITE" id="PS50041"/>
    </source>
</evidence>
<evidence type="ECO:0000256" key="4">
    <source>
        <dbReference type="ARBA" id="ARBA00022825"/>
    </source>
</evidence>
<feature type="active site" description="Charge relay system" evidence="5">
    <location>
        <position position="580"/>
    </location>
</feature>
<dbReference type="Proteomes" id="UP001528823">
    <property type="component" value="Unassembled WGS sequence"/>
</dbReference>
<dbReference type="InterPro" id="IPR000209">
    <property type="entry name" value="Peptidase_S8/S53_dom"/>
</dbReference>
<evidence type="ECO:0000313" key="8">
    <source>
        <dbReference type="EMBL" id="MDE1463907.1"/>
    </source>
</evidence>
<evidence type="ECO:0000256" key="3">
    <source>
        <dbReference type="ARBA" id="ARBA00022801"/>
    </source>
</evidence>
<feature type="chain" id="PRO_5046233297" evidence="6">
    <location>
        <begin position="26"/>
        <end position="645"/>
    </location>
</feature>
<keyword evidence="2 5" id="KW-0645">Protease</keyword>
<sequence>MKLTISKSVLSVMVLQMSLHHSAEATGNNGSFPYWITDDWFSSYTTGDDQCAATFKGQANGLGTANCDQQYPFICKHKYNSNDLKITQRAEKWDMGHQACNDEFGDNYQFAIYADREEFETVIGLQANQWSWVNYFKTADDRRHRNPLDHRGETWTSRPFIYSHWASNEPNRDNGYCVVMGQGNYEGYWYADNCDNQHQVICRSNDRTQWRITKQAVSWMDGDNACKAQFGSDFDFAIPSTNEEDIKVKHLAYKYTQNGQVWLGLYASRRHKRCIGPVSFWVCAGAAVFFGTVVHGYHAYTAETTFDAKAFKPKQPDHDQQHALPWYFSAIGLDQIADKIKIRSTVSVSVVDSGIKFVKGLAGTEAFSKSYTTDGKTEPVKGTDEAKYIHGTAMAGVIASQDTIVQGNRVVGVAPGVKIVNRRWTPNGTNSTALLTAVEDAVSLQADERVQETIINISGGNTGTGNANEWNGLLQRLGAAGNALIVASVGNDALDIRTASPDKQIWPAAYKPKAKVHKDNDPVIRVAALAQYKSGETPQIYRGRSTGSRYGSGRVDIGAPGQNIAVLTPDGEVKPSNGTSEAAAIVSGVAALLKSCNPGATMKAIKQAILVNADKVASLEDKITEGRVLNVARAYNNFCPKKDEF</sequence>
<evidence type="ECO:0000256" key="1">
    <source>
        <dbReference type="ARBA" id="ARBA00011073"/>
    </source>
</evidence>
<feature type="domain" description="C-type lectin" evidence="7">
    <location>
        <begin position="79"/>
        <end position="203"/>
    </location>
</feature>
<comment type="similarity">
    <text evidence="1 5">Belongs to the peptidase S8 family.</text>
</comment>
<dbReference type="InterPro" id="IPR001304">
    <property type="entry name" value="C-type_lectin-like"/>
</dbReference>
<evidence type="ECO:0000256" key="5">
    <source>
        <dbReference type="PROSITE-ProRule" id="PRU01240"/>
    </source>
</evidence>
<reference evidence="8 9" key="1">
    <citation type="submission" date="2022-11" db="EMBL/GenBank/DDBJ databases">
        <title>Spartinivicinus poritis sp. nov., isolated from scleractinian coral Porites lutea.</title>
        <authorList>
            <person name="Zhang G."/>
            <person name="Cai L."/>
            <person name="Wei Q."/>
        </authorList>
    </citation>
    <scope>NUCLEOTIDE SEQUENCE [LARGE SCALE GENOMIC DNA]</scope>
    <source>
        <strain evidence="8 9">A2-2</strain>
    </source>
</reference>
<keyword evidence="6" id="KW-0732">Signal</keyword>
<organism evidence="8 9">
    <name type="scientific">Spartinivicinus poritis</name>
    <dbReference type="NCBI Taxonomy" id="2994640"/>
    <lineage>
        <taxon>Bacteria</taxon>
        <taxon>Pseudomonadati</taxon>
        <taxon>Pseudomonadota</taxon>
        <taxon>Gammaproteobacteria</taxon>
        <taxon>Oceanospirillales</taxon>
        <taxon>Zooshikellaceae</taxon>
        <taxon>Spartinivicinus</taxon>
    </lineage>
</organism>
<evidence type="ECO:0000256" key="2">
    <source>
        <dbReference type="ARBA" id="ARBA00022670"/>
    </source>
</evidence>
<feature type="active site" description="Charge relay system" evidence="5">
    <location>
        <position position="352"/>
    </location>
</feature>
<accession>A0ABT5UC56</accession>
<dbReference type="PANTHER" id="PTHR43806:SF11">
    <property type="entry name" value="CEREVISIN-RELATED"/>
    <property type="match status" value="1"/>
</dbReference>
<proteinExistence type="inferred from homology"/>
<keyword evidence="4 5" id="KW-0720">Serine protease</keyword>
<comment type="caution">
    <text evidence="8">The sequence shown here is derived from an EMBL/GenBank/DDBJ whole genome shotgun (WGS) entry which is preliminary data.</text>
</comment>
<dbReference type="SUPFAM" id="SSF52743">
    <property type="entry name" value="Subtilisin-like"/>
    <property type="match status" value="1"/>
</dbReference>
<name>A0ABT5UC56_9GAMM</name>
<dbReference type="PRINTS" id="PR00723">
    <property type="entry name" value="SUBTILISIN"/>
</dbReference>
<dbReference type="Pfam" id="PF00059">
    <property type="entry name" value="Lectin_C"/>
    <property type="match status" value="1"/>
</dbReference>
<dbReference type="PROSITE" id="PS50041">
    <property type="entry name" value="C_TYPE_LECTIN_2"/>
    <property type="match status" value="1"/>
</dbReference>
<dbReference type="InterPro" id="IPR016187">
    <property type="entry name" value="CTDL_fold"/>
</dbReference>
<keyword evidence="3 5" id="KW-0378">Hydrolase</keyword>
<feature type="signal peptide" evidence="6">
    <location>
        <begin position="1"/>
        <end position="25"/>
    </location>
</feature>
<dbReference type="PANTHER" id="PTHR43806">
    <property type="entry name" value="PEPTIDASE S8"/>
    <property type="match status" value="1"/>
</dbReference>
<dbReference type="EMBL" id="JAPMOU010000026">
    <property type="protein sequence ID" value="MDE1463907.1"/>
    <property type="molecule type" value="Genomic_DNA"/>
</dbReference>
<dbReference type="InterPro" id="IPR050131">
    <property type="entry name" value="Peptidase_S8_subtilisin-like"/>
</dbReference>
<dbReference type="InterPro" id="IPR036852">
    <property type="entry name" value="Peptidase_S8/S53_dom_sf"/>
</dbReference>
<dbReference type="Pfam" id="PF00082">
    <property type="entry name" value="Peptidase_S8"/>
    <property type="match status" value="1"/>
</dbReference>
<evidence type="ECO:0000256" key="6">
    <source>
        <dbReference type="SAM" id="SignalP"/>
    </source>
</evidence>
<dbReference type="InterPro" id="IPR015500">
    <property type="entry name" value="Peptidase_S8_subtilisin-rel"/>
</dbReference>
<gene>
    <name evidence="8" type="ORF">ORQ98_18295</name>
</gene>
<dbReference type="CDD" id="cd00037">
    <property type="entry name" value="CLECT"/>
    <property type="match status" value="1"/>
</dbReference>
<dbReference type="InterPro" id="IPR016186">
    <property type="entry name" value="C-type_lectin-like/link_sf"/>
</dbReference>
<dbReference type="Gene3D" id="3.10.100.10">
    <property type="entry name" value="Mannose-Binding Protein A, subunit A"/>
    <property type="match status" value="1"/>
</dbReference>
<dbReference type="RefSeq" id="WP_274690240.1">
    <property type="nucleotide sequence ID" value="NZ_JAPMOU010000026.1"/>
</dbReference>
<dbReference type="PROSITE" id="PS51892">
    <property type="entry name" value="SUBTILASE"/>
    <property type="match status" value="1"/>
</dbReference>
<feature type="active site" description="Charge relay system" evidence="5">
    <location>
        <position position="390"/>
    </location>
</feature>
<dbReference type="SUPFAM" id="SSF56436">
    <property type="entry name" value="C-type lectin-like"/>
    <property type="match status" value="1"/>
</dbReference>
<dbReference type="Gene3D" id="3.40.50.200">
    <property type="entry name" value="Peptidase S8/S53 domain"/>
    <property type="match status" value="1"/>
</dbReference>
<evidence type="ECO:0000313" key="9">
    <source>
        <dbReference type="Proteomes" id="UP001528823"/>
    </source>
</evidence>
<protein>
    <submittedName>
        <fullName evidence="8">S8 family serine peptidase</fullName>
    </submittedName>
</protein>
<keyword evidence="9" id="KW-1185">Reference proteome</keyword>